<keyword evidence="11" id="KW-0418">Kinase</keyword>
<dbReference type="PROSITE" id="PS00108">
    <property type="entry name" value="PROTEIN_KINASE_ST"/>
    <property type="match status" value="1"/>
</dbReference>
<dbReference type="AlphaFoldDB" id="A0A022PU97"/>
<dbReference type="InterPro" id="IPR000719">
    <property type="entry name" value="Prot_kinase_dom"/>
</dbReference>
<dbReference type="GO" id="GO:0004674">
    <property type="term" value="F:protein serine/threonine kinase activity"/>
    <property type="evidence" value="ECO:0007669"/>
    <property type="project" value="UniProtKB-KW"/>
</dbReference>
<protein>
    <recommendedName>
        <fullName evidence="23">Protein kinase domain-containing protein</fullName>
    </recommendedName>
</protein>
<evidence type="ECO:0000256" key="9">
    <source>
        <dbReference type="ARBA" id="ARBA00022734"/>
    </source>
</evidence>
<evidence type="ECO:0000256" key="16">
    <source>
        <dbReference type="ARBA" id="ARBA00023170"/>
    </source>
</evidence>
<evidence type="ECO:0000313" key="24">
    <source>
        <dbReference type="EMBL" id="EYU18393.1"/>
    </source>
</evidence>
<dbReference type="Proteomes" id="UP000030748">
    <property type="component" value="Unassembled WGS sequence"/>
</dbReference>
<dbReference type="PhylomeDB" id="A0A022PU97"/>
<dbReference type="GO" id="GO:0005524">
    <property type="term" value="F:ATP binding"/>
    <property type="evidence" value="ECO:0007669"/>
    <property type="project" value="UniProtKB-UniRule"/>
</dbReference>
<evidence type="ECO:0000259" key="23">
    <source>
        <dbReference type="PROSITE" id="PS50011"/>
    </source>
</evidence>
<comment type="function">
    <text evidence="18">Involved in resistance response to the pathogenic oomycetes Phytophthora infestans and Phytophthora capsici.</text>
</comment>
<dbReference type="PANTHER" id="PTHR27007">
    <property type="match status" value="1"/>
</dbReference>
<keyword evidence="12" id="KW-0611">Plant defense</keyword>
<keyword evidence="7 22" id="KW-0812">Transmembrane</keyword>
<proteinExistence type="inferred from homology"/>
<evidence type="ECO:0000256" key="4">
    <source>
        <dbReference type="ARBA" id="ARBA00022475"/>
    </source>
</evidence>
<name>A0A022PU97_ERYGU</name>
<keyword evidence="9" id="KW-0430">Lectin</keyword>
<evidence type="ECO:0000256" key="8">
    <source>
        <dbReference type="ARBA" id="ARBA00022729"/>
    </source>
</evidence>
<dbReference type="Pfam" id="PF00069">
    <property type="entry name" value="Pkinase"/>
    <property type="match status" value="1"/>
</dbReference>
<keyword evidence="15 22" id="KW-0472">Membrane</keyword>
<evidence type="ECO:0000256" key="11">
    <source>
        <dbReference type="ARBA" id="ARBA00022777"/>
    </source>
</evidence>
<evidence type="ECO:0000313" key="25">
    <source>
        <dbReference type="Proteomes" id="UP000030748"/>
    </source>
</evidence>
<dbReference type="GO" id="GO:0005886">
    <property type="term" value="C:plasma membrane"/>
    <property type="evidence" value="ECO:0000318"/>
    <property type="project" value="GO_Central"/>
</dbReference>
<dbReference type="InterPro" id="IPR000985">
    <property type="entry name" value="Lectin_LegA_CS"/>
</dbReference>
<dbReference type="FunFam" id="3.30.200.20:FF:000168">
    <property type="entry name" value="L-type lectin-domain containing receptor kinase IX.1"/>
    <property type="match status" value="1"/>
</dbReference>
<evidence type="ECO:0000256" key="21">
    <source>
        <dbReference type="PROSITE-ProRule" id="PRU10141"/>
    </source>
</evidence>
<evidence type="ECO:0000256" key="22">
    <source>
        <dbReference type="SAM" id="Phobius"/>
    </source>
</evidence>
<keyword evidence="6" id="KW-0808">Transferase</keyword>
<keyword evidence="5" id="KW-0723">Serine/threonine-protein kinase</keyword>
<feature type="transmembrane region" description="Helical" evidence="22">
    <location>
        <begin position="7"/>
        <end position="25"/>
    </location>
</feature>
<dbReference type="InterPro" id="IPR013320">
    <property type="entry name" value="ConA-like_dom_sf"/>
</dbReference>
<dbReference type="PROSITE" id="PS50011">
    <property type="entry name" value="PROTEIN_KINASE_DOM"/>
    <property type="match status" value="1"/>
</dbReference>
<organism evidence="24 25">
    <name type="scientific">Erythranthe guttata</name>
    <name type="common">Yellow monkey flower</name>
    <name type="synonym">Mimulus guttatus</name>
    <dbReference type="NCBI Taxonomy" id="4155"/>
    <lineage>
        <taxon>Eukaryota</taxon>
        <taxon>Viridiplantae</taxon>
        <taxon>Streptophyta</taxon>
        <taxon>Embryophyta</taxon>
        <taxon>Tracheophyta</taxon>
        <taxon>Spermatophyta</taxon>
        <taxon>Magnoliopsida</taxon>
        <taxon>eudicotyledons</taxon>
        <taxon>Gunneridae</taxon>
        <taxon>Pentapetalae</taxon>
        <taxon>asterids</taxon>
        <taxon>lamiids</taxon>
        <taxon>Lamiales</taxon>
        <taxon>Phrymaceae</taxon>
        <taxon>Erythranthe</taxon>
    </lineage>
</organism>
<sequence length="692" mass="75994">MIISNFSFVIIIIIIPYASPLIFNFTSFSPNDLDIHYERSAYAANNVIQLTTNQRDSSPFASIGRATYSTPLHLWDKASNKLTDFSTNFSFVINSLNKAEYGDGISFFLAPSGSKIPQGATKGGAMGLTVDNDTLNSTDNPFVAVEFDIYSNEWDPPNEHVGIDVNSMRSVANRTWWSGVSIMQGLKHTAWVNYDSGSKNLNVVFSGFRNGSYVRQRVSQTVDLREYLPEFVTFGFSASTGNASALHSILSWRFTSNLDLEVVQGSVTNTGLVSVGPTSPISVSSKNNAGLAVGLSIGGSLLLLGLIVVVVFWKKRINRLKKNEGDEFFDIIMGDDEIERGSGPKKFSYDELARATNKFSEHDKLGEGGFGGVYKGYLEGIKSNVAVKRISKGSKQGIKEYASEVKIISRLRHRNLVQLLGWCHEKKELLLVYELMPNGSLDSHLFGETSKKGSLNWDIRFKIAQGLASALLYLHEEWIQCVVHRDIKSSNVMLDSDYNAKLGDFGLARLVDHEKGDQTTVLAGTMGYMAPECVVTGKASKETDVYSFGVVALEIASGRRPIGNGHVEGLVEWAWGLYGKGKVLEVSDPMLLICDRLNVKELRRLIVVGLWCVHPDSSARPSIGQVVRVLRFEGELPVLPLRMPVPIYCTPALDMYASFPKGTFSFVGSEKTESSSKFTASSSGASSASLLY</sequence>
<dbReference type="GO" id="GO:0002229">
    <property type="term" value="P:defense response to oomycetes"/>
    <property type="evidence" value="ECO:0007669"/>
    <property type="project" value="UniProtKB-ARBA"/>
</dbReference>
<evidence type="ECO:0000256" key="14">
    <source>
        <dbReference type="ARBA" id="ARBA00022989"/>
    </source>
</evidence>
<dbReference type="Gene3D" id="1.10.510.10">
    <property type="entry name" value="Transferase(Phosphotransferase) domain 1"/>
    <property type="match status" value="1"/>
</dbReference>
<keyword evidence="13 21" id="KW-0067">ATP-binding</keyword>
<evidence type="ECO:0000256" key="17">
    <source>
        <dbReference type="ARBA" id="ARBA00023180"/>
    </source>
</evidence>
<feature type="binding site" evidence="21">
    <location>
        <position position="388"/>
    </location>
    <ligand>
        <name>ATP</name>
        <dbReference type="ChEBI" id="CHEBI:30616"/>
    </ligand>
</feature>
<keyword evidence="16" id="KW-0675">Receptor</keyword>
<comment type="similarity">
    <text evidence="3">In the C-terminal section; belongs to the protein kinase superfamily. Ser/Thr protein kinase family.</text>
</comment>
<evidence type="ECO:0000256" key="5">
    <source>
        <dbReference type="ARBA" id="ARBA00022527"/>
    </source>
</evidence>
<dbReference type="CDD" id="cd14066">
    <property type="entry name" value="STKc_IRAK"/>
    <property type="match status" value="1"/>
</dbReference>
<dbReference type="EMBL" id="KI632331">
    <property type="protein sequence ID" value="EYU18393.1"/>
    <property type="molecule type" value="Genomic_DNA"/>
</dbReference>
<dbReference type="STRING" id="4155.A0A022PU97"/>
<keyword evidence="17" id="KW-0325">Glycoprotein</keyword>
<dbReference type="SUPFAM" id="SSF56112">
    <property type="entry name" value="Protein kinase-like (PK-like)"/>
    <property type="match status" value="1"/>
</dbReference>
<comment type="subcellular location">
    <subcellularLocation>
        <location evidence="1">Cell membrane</location>
        <topology evidence="1">Single-pass type I membrane protein</topology>
    </subcellularLocation>
</comment>
<comment type="function">
    <text evidence="19">Promotes hydrogen peroxide H(2)O(2) production and cell death.</text>
</comment>
<dbReference type="eggNOG" id="ENOG502QTX3">
    <property type="taxonomic scope" value="Eukaryota"/>
</dbReference>
<reference evidence="24 25" key="1">
    <citation type="journal article" date="2013" name="Proc. Natl. Acad. Sci. U.S.A.">
        <title>Fine-scale variation in meiotic recombination in Mimulus inferred from population shotgun sequencing.</title>
        <authorList>
            <person name="Hellsten U."/>
            <person name="Wright K.M."/>
            <person name="Jenkins J."/>
            <person name="Shu S."/>
            <person name="Yuan Y."/>
            <person name="Wessler S.R."/>
            <person name="Schmutz J."/>
            <person name="Willis J.H."/>
            <person name="Rokhsar D.S."/>
        </authorList>
    </citation>
    <scope>NUCLEOTIDE SEQUENCE [LARGE SCALE GENOMIC DNA]</scope>
    <source>
        <strain evidence="25">cv. DUN x IM62</strain>
    </source>
</reference>
<evidence type="ECO:0000256" key="15">
    <source>
        <dbReference type="ARBA" id="ARBA00023136"/>
    </source>
</evidence>
<dbReference type="Gene3D" id="2.60.120.200">
    <property type="match status" value="1"/>
</dbReference>
<dbReference type="FunFam" id="2.60.120.200:FF:000103">
    <property type="entry name" value="L-type lectin-domain containing receptor kinase IX.1"/>
    <property type="match status" value="1"/>
</dbReference>
<accession>A0A022PU97</accession>
<evidence type="ECO:0000256" key="12">
    <source>
        <dbReference type="ARBA" id="ARBA00022821"/>
    </source>
</evidence>
<dbReference type="PROSITE" id="PS00308">
    <property type="entry name" value="LECTIN_LEGUME_ALPHA"/>
    <property type="match status" value="1"/>
</dbReference>
<dbReference type="InterPro" id="IPR001220">
    <property type="entry name" value="Legume_lectin_dom"/>
</dbReference>
<evidence type="ECO:0000256" key="1">
    <source>
        <dbReference type="ARBA" id="ARBA00004251"/>
    </source>
</evidence>
<dbReference type="PROSITE" id="PS00107">
    <property type="entry name" value="PROTEIN_KINASE_ATP"/>
    <property type="match status" value="1"/>
</dbReference>
<evidence type="ECO:0000256" key="10">
    <source>
        <dbReference type="ARBA" id="ARBA00022741"/>
    </source>
</evidence>
<evidence type="ECO:0000256" key="3">
    <source>
        <dbReference type="ARBA" id="ARBA00010217"/>
    </source>
</evidence>
<dbReference type="SMART" id="SM00220">
    <property type="entry name" value="S_TKc"/>
    <property type="match status" value="1"/>
</dbReference>
<feature type="transmembrane region" description="Helical" evidence="22">
    <location>
        <begin position="289"/>
        <end position="313"/>
    </location>
</feature>
<evidence type="ECO:0000256" key="18">
    <source>
        <dbReference type="ARBA" id="ARBA00058054"/>
    </source>
</evidence>
<evidence type="ECO:0000256" key="6">
    <source>
        <dbReference type="ARBA" id="ARBA00022679"/>
    </source>
</evidence>
<dbReference type="GO" id="GO:0030246">
    <property type="term" value="F:carbohydrate binding"/>
    <property type="evidence" value="ECO:0007669"/>
    <property type="project" value="UniProtKB-KW"/>
</dbReference>
<keyword evidence="14 22" id="KW-1133">Transmembrane helix</keyword>
<evidence type="ECO:0000256" key="20">
    <source>
        <dbReference type="ARBA" id="ARBA00063357"/>
    </source>
</evidence>
<evidence type="ECO:0000256" key="2">
    <source>
        <dbReference type="ARBA" id="ARBA00008536"/>
    </source>
</evidence>
<dbReference type="Pfam" id="PF00139">
    <property type="entry name" value="Lectin_legB"/>
    <property type="match status" value="1"/>
</dbReference>
<dbReference type="SUPFAM" id="SSF49899">
    <property type="entry name" value="Concanavalin A-like lectins/glucanases"/>
    <property type="match status" value="1"/>
</dbReference>
<evidence type="ECO:0000256" key="13">
    <source>
        <dbReference type="ARBA" id="ARBA00022840"/>
    </source>
</evidence>
<dbReference type="CDD" id="cd06899">
    <property type="entry name" value="lectin_legume_LecRK_Arcelin_ConA"/>
    <property type="match status" value="1"/>
</dbReference>
<comment type="subunit">
    <text evidence="20">Interacts with ABCG40.</text>
</comment>
<gene>
    <name evidence="24" type="ORF">MIMGU_mgv1a026214mg</name>
</gene>
<dbReference type="InterPro" id="IPR017441">
    <property type="entry name" value="Protein_kinase_ATP_BS"/>
</dbReference>
<dbReference type="InterPro" id="IPR050528">
    <property type="entry name" value="L-type_Lectin-RKs"/>
</dbReference>
<feature type="domain" description="Protein kinase" evidence="23">
    <location>
        <begin position="359"/>
        <end position="639"/>
    </location>
</feature>
<keyword evidence="4" id="KW-1003">Cell membrane</keyword>
<evidence type="ECO:0000256" key="19">
    <source>
        <dbReference type="ARBA" id="ARBA00058818"/>
    </source>
</evidence>
<keyword evidence="25" id="KW-1185">Reference proteome</keyword>
<keyword evidence="10 21" id="KW-0547">Nucleotide-binding</keyword>
<dbReference type="Gene3D" id="3.30.200.20">
    <property type="entry name" value="Phosphorylase Kinase, domain 1"/>
    <property type="match status" value="1"/>
</dbReference>
<dbReference type="FunFam" id="1.10.510.10:FF:000240">
    <property type="entry name" value="Lectin-domain containing receptor kinase A4.3"/>
    <property type="match status" value="1"/>
</dbReference>
<dbReference type="GO" id="GO:0009626">
    <property type="term" value="P:plant-type hypersensitive response"/>
    <property type="evidence" value="ECO:0007669"/>
    <property type="project" value="UniProtKB-ARBA"/>
</dbReference>
<dbReference type="InterPro" id="IPR008271">
    <property type="entry name" value="Ser/Thr_kinase_AS"/>
</dbReference>
<dbReference type="InterPro" id="IPR011009">
    <property type="entry name" value="Kinase-like_dom_sf"/>
</dbReference>
<evidence type="ECO:0000256" key="7">
    <source>
        <dbReference type="ARBA" id="ARBA00022692"/>
    </source>
</evidence>
<comment type="similarity">
    <text evidence="2">In the N-terminal section; belongs to the leguminous lectin family.</text>
</comment>
<keyword evidence="8" id="KW-0732">Signal</keyword>